<sequence length="147" mass="16810">MKIETRDFGILEIEEEHVIQFSQPIFGFEEYRRFVLINDSNMGDGICWLQSVEEKQVCFIMLNPLEIKPDYAPAVNDEILDQLKAEPEDELDCWVLLVIGKTFQQSTANLKSPIIVNHKANLAVQVILDQDYAIRQPVLGEGEVDVC</sequence>
<proteinExistence type="inferred from homology"/>
<dbReference type="InterPro" id="IPR024046">
    <property type="entry name" value="Flagellar_assmbl_FliW_dom_sf"/>
</dbReference>
<dbReference type="InterPro" id="IPR003775">
    <property type="entry name" value="Flagellar_assembly_factor_FliW"/>
</dbReference>
<dbReference type="GO" id="GO:0006417">
    <property type="term" value="P:regulation of translation"/>
    <property type="evidence" value="ECO:0007669"/>
    <property type="project" value="UniProtKB-KW"/>
</dbReference>
<name>G5IMC9_9FIRM</name>
<keyword evidence="1 5" id="KW-0963">Cytoplasm</keyword>
<comment type="caution">
    <text evidence="6">The sequence shown here is derived from an EMBL/GenBank/DDBJ whole genome shotgun (WGS) entry which is preliminary data.</text>
</comment>
<gene>
    <name evidence="5" type="primary">fliW</name>
    <name evidence="6" type="ORF">HMPREF9473_04657</name>
</gene>
<dbReference type="Gene3D" id="2.30.290.10">
    <property type="entry name" value="BH3618-like"/>
    <property type="match status" value="1"/>
</dbReference>
<dbReference type="RefSeq" id="WP_006782645.1">
    <property type="nucleotide sequence ID" value="NZ_CP040506.1"/>
</dbReference>
<dbReference type="GO" id="GO:0005737">
    <property type="term" value="C:cytoplasm"/>
    <property type="evidence" value="ECO:0007669"/>
    <property type="project" value="UniProtKB-SubCell"/>
</dbReference>
<evidence type="ECO:0000256" key="3">
    <source>
        <dbReference type="ARBA" id="ARBA00022845"/>
    </source>
</evidence>
<evidence type="ECO:0000313" key="7">
    <source>
        <dbReference type="Proteomes" id="UP000005384"/>
    </source>
</evidence>
<protein>
    <recommendedName>
        <fullName evidence="5">Flagellar assembly factor FliW</fullName>
    </recommendedName>
</protein>
<comment type="subunit">
    <text evidence="5">Interacts with translational regulator CsrA and flagellin(s).</text>
</comment>
<comment type="subcellular location">
    <subcellularLocation>
        <location evidence="5">Cytoplasm</location>
    </subcellularLocation>
</comment>
<organism evidence="6 7">
    <name type="scientific">Hungatella hathewayi WAL-18680</name>
    <dbReference type="NCBI Taxonomy" id="742737"/>
    <lineage>
        <taxon>Bacteria</taxon>
        <taxon>Bacillati</taxon>
        <taxon>Bacillota</taxon>
        <taxon>Clostridia</taxon>
        <taxon>Lachnospirales</taxon>
        <taxon>Lachnospiraceae</taxon>
        <taxon>Hungatella</taxon>
    </lineage>
</organism>
<dbReference type="Proteomes" id="UP000005384">
    <property type="component" value="Unassembled WGS sequence"/>
</dbReference>
<keyword evidence="3 5" id="KW-0810">Translation regulation</keyword>
<evidence type="ECO:0000256" key="5">
    <source>
        <dbReference type="HAMAP-Rule" id="MF_01185"/>
    </source>
</evidence>
<evidence type="ECO:0000256" key="2">
    <source>
        <dbReference type="ARBA" id="ARBA00022795"/>
    </source>
</evidence>
<dbReference type="HAMAP" id="MF_01185">
    <property type="entry name" value="FliW"/>
    <property type="match status" value="1"/>
</dbReference>
<dbReference type="HOGENOM" id="CLU_112356_0_0_9"/>
<dbReference type="PANTHER" id="PTHR39190">
    <property type="entry name" value="FLAGELLAR ASSEMBLY FACTOR FLIW"/>
    <property type="match status" value="1"/>
</dbReference>
<dbReference type="AlphaFoldDB" id="G5IMC9"/>
<dbReference type="PATRIC" id="fig|742737.3.peg.4645"/>
<dbReference type="EMBL" id="ADLN01000120">
    <property type="protein sequence ID" value="EHI57548.1"/>
    <property type="molecule type" value="Genomic_DNA"/>
</dbReference>
<comment type="function">
    <text evidence="5">Acts as an anti-CsrA protein, binds CsrA and prevents it from repressing translation of its target genes, one of which is flagellin. Binds to flagellin and participates in the assembly of the flagellum.</text>
</comment>
<reference evidence="6 7" key="1">
    <citation type="submission" date="2011-08" db="EMBL/GenBank/DDBJ databases">
        <title>The Genome Sequence of Clostridium hathewayi WAL-18680.</title>
        <authorList>
            <consortium name="The Broad Institute Genome Sequencing Platform"/>
            <person name="Earl A."/>
            <person name="Ward D."/>
            <person name="Feldgarden M."/>
            <person name="Gevers D."/>
            <person name="Finegold S.M."/>
            <person name="Summanen P.H."/>
            <person name="Molitoris D.R."/>
            <person name="Song M."/>
            <person name="Daigneault M."/>
            <person name="Allen-Vercoe E."/>
            <person name="Young S.K."/>
            <person name="Zeng Q."/>
            <person name="Gargeya S."/>
            <person name="Fitzgerald M."/>
            <person name="Haas B."/>
            <person name="Abouelleil A."/>
            <person name="Alvarado L."/>
            <person name="Arachchi H.M."/>
            <person name="Berlin A."/>
            <person name="Brown A."/>
            <person name="Chapman S.B."/>
            <person name="Chen Z."/>
            <person name="Dunbar C."/>
            <person name="Freedman E."/>
            <person name="Gearin G."/>
            <person name="Gellesch M."/>
            <person name="Goldberg J."/>
            <person name="Griggs A."/>
            <person name="Gujja S."/>
            <person name="Heiman D."/>
            <person name="Howarth C."/>
            <person name="Larson L."/>
            <person name="Lui A."/>
            <person name="MacDonald P.J.P."/>
            <person name="Montmayeur A."/>
            <person name="Murphy C."/>
            <person name="Neiman D."/>
            <person name="Pearson M."/>
            <person name="Priest M."/>
            <person name="Roberts A."/>
            <person name="Saif S."/>
            <person name="Shea T."/>
            <person name="Shenoy N."/>
            <person name="Sisk P."/>
            <person name="Stolte C."/>
            <person name="Sykes S."/>
            <person name="Wortman J."/>
            <person name="Nusbaum C."/>
            <person name="Birren B."/>
        </authorList>
    </citation>
    <scope>NUCLEOTIDE SEQUENCE [LARGE SCALE GENOMIC DNA]</scope>
    <source>
        <strain evidence="6 7">WAL-18680</strain>
    </source>
</reference>
<evidence type="ECO:0000256" key="4">
    <source>
        <dbReference type="ARBA" id="ARBA00023186"/>
    </source>
</evidence>
<evidence type="ECO:0000256" key="1">
    <source>
        <dbReference type="ARBA" id="ARBA00022490"/>
    </source>
</evidence>
<comment type="similarity">
    <text evidence="5">Belongs to the FliW family.</text>
</comment>
<dbReference type="OrthoDB" id="9801235at2"/>
<keyword evidence="7" id="KW-1185">Reference proteome</keyword>
<accession>G5IMC9</accession>
<keyword evidence="4 5" id="KW-0143">Chaperone</keyword>
<evidence type="ECO:0000313" key="6">
    <source>
        <dbReference type="EMBL" id="EHI57548.1"/>
    </source>
</evidence>
<keyword evidence="2 5" id="KW-1005">Bacterial flagellum biogenesis</keyword>
<dbReference type="GO" id="GO:0044780">
    <property type="term" value="P:bacterial-type flagellum assembly"/>
    <property type="evidence" value="ECO:0007669"/>
    <property type="project" value="UniProtKB-UniRule"/>
</dbReference>
<dbReference type="SUPFAM" id="SSF141457">
    <property type="entry name" value="BH3618-like"/>
    <property type="match status" value="1"/>
</dbReference>
<dbReference type="Pfam" id="PF02623">
    <property type="entry name" value="FliW"/>
    <property type="match status" value="1"/>
</dbReference>
<dbReference type="PANTHER" id="PTHR39190:SF1">
    <property type="entry name" value="FLAGELLAR ASSEMBLY FACTOR FLIW"/>
    <property type="match status" value="1"/>
</dbReference>